<comment type="function">
    <text evidence="1">Involved in DNA recombination.</text>
</comment>
<protein>
    <recommendedName>
        <fullName evidence="8">DNA recombination protein RmuC</fullName>
    </recommendedName>
</protein>
<organism evidence="6 7">
    <name type="scientific">candidate division Kazan bacterium GW2011_GWA1_44_22</name>
    <dbReference type="NCBI Taxonomy" id="1620410"/>
    <lineage>
        <taxon>Bacteria</taxon>
        <taxon>Bacteria division Kazan-3B-28</taxon>
    </lineage>
</organism>
<name>A0A0G1KXX0_UNCK3</name>
<evidence type="ECO:0008006" key="8">
    <source>
        <dbReference type="Google" id="ProtNLM"/>
    </source>
</evidence>
<dbReference type="GO" id="GO:0006310">
    <property type="term" value="P:DNA recombination"/>
    <property type="evidence" value="ECO:0007669"/>
    <property type="project" value="UniProtKB-KW"/>
</dbReference>
<dbReference type="InterPro" id="IPR003798">
    <property type="entry name" value="DNA_recombination_RmuC"/>
</dbReference>
<proteinExistence type="inferred from homology"/>
<keyword evidence="5" id="KW-0472">Membrane</keyword>
<feature type="transmembrane region" description="Helical" evidence="5">
    <location>
        <begin position="36"/>
        <end position="54"/>
    </location>
</feature>
<keyword evidence="3" id="KW-0175">Coiled coil</keyword>
<dbReference type="PANTHER" id="PTHR30563:SF0">
    <property type="entry name" value="DNA RECOMBINATION PROTEIN RMUC"/>
    <property type="match status" value="1"/>
</dbReference>
<dbReference type="Pfam" id="PF02646">
    <property type="entry name" value="RmuC"/>
    <property type="match status" value="1"/>
</dbReference>
<gene>
    <name evidence="6" type="ORF">VE96_C0008G0005</name>
</gene>
<dbReference type="Proteomes" id="UP000034752">
    <property type="component" value="Unassembled WGS sequence"/>
</dbReference>
<evidence type="ECO:0000313" key="6">
    <source>
        <dbReference type="EMBL" id="KKT52754.1"/>
    </source>
</evidence>
<accession>A0A0G1KXX0</accession>
<keyword evidence="5" id="KW-0812">Transmembrane</keyword>
<reference evidence="6 7" key="1">
    <citation type="journal article" date="2015" name="Nature">
        <title>rRNA introns, odd ribosomes, and small enigmatic genomes across a large radiation of phyla.</title>
        <authorList>
            <person name="Brown C.T."/>
            <person name="Hug L.A."/>
            <person name="Thomas B.C."/>
            <person name="Sharon I."/>
            <person name="Castelle C.J."/>
            <person name="Singh A."/>
            <person name="Wilkins M.J."/>
            <person name="Williams K.H."/>
            <person name="Banfield J.F."/>
        </authorList>
    </citation>
    <scope>NUCLEOTIDE SEQUENCE [LARGE SCALE GENOMIC DNA]</scope>
</reference>
<keyword evidence="4" id="KW-0233">DNA recombination</keyword>
<evidence type="ECO:0000256" key="1">
    <source>
        <dbReference type="ARBA" id="ARBA00003416"/>
    </source>
</evidence>
<evidence type="ECO:0000256" key="2">
    <source>
        <dbReference type="ARBA" id="ARBA00009840"/>
    </source>
</evidence>
<dbReference type="EMBL" id="LCIJ01000008">
    <property type="protein sequence ID" value="KKT52754.1"/>
    <property type="molecule type" value="Genomic_DNA"/>
</dbReference>
<dbReference type="AlphaFoldDB" id="A0A0G1KXX0"/>
<evidence type="ECO:0000313" key="7">
    <source>
        <dbReference type="Proteomes" id="UP000034752"/>
    </source>
</evidence>
<dbReference type="PANTHER" id="PTHR30563">
    <property type="entry name" value="DNA RECOMBINATION PROTEIN RMUC"/>
    <property type="match status" value="1"/>
</dbReference>
<sequence length="366" mass="41422">MYGRTDLSVKTHGGLKIRPVFVKYVVKRHNIGMNPTIIIIIISVVGLGVAIYIVRMLRGLSASREPDQSAIIISQRLDSLSHQLAQQLEHSRQATERASSGVSQQVQSFTRGMAELRAEVSRVQEQVHEVVSFQDIFRSPKLRGNWGEYSLESALTQYFSGGTWHAQHMFSSGEAVDVVIQLPNGMLLPIDSKFNWENFQKMVQADNDIGKENFRKQFLTDVKKKIDEIASKYILPSEGTADFALMYVPAEAVYYEIINSLGEVDVADYARRKKVILCSPNTFYLTITAVQHWFRDTQFSKQTQAIMKRLATVIKDAGTLSDDFRKLGDHLGDASSAYERSEKKLGHLVERTQKVIEMGEEEKKLE</sequence>
<evidence type="ECO:0000256" key="3">
    <source>
        <dbReference type="ARBA" id="ARBA00023054"/>
    </source>
</evidence>
<comment type="caution">
    <text evidence="6">The sequence shown here is derived from an EMBL/GenBank/DDBJ whole genome shotgun (WGS) entry which is preliminary data.</text>
</comment>
<evidence type="ECO:0000256" key="4">
    <source>
        <dbReference type="ARBA" id="ARBA00023172"/>
    </source>
</evidence>
<comment type="similarity">
    <text evidence="2">Belongs to the RmuC family.</text>
</comment>
<evidence type="ECO:0000256" key="5">
    <source>
        <dbReference type="SAM" id="Phobius"/>
    </source>
</evidence>
<keyword evidence="5" id="KW-1133">Transmembrane helix</keyword>